<keyword evidence="4" id="KW-0472">Membrane</keyword>
<evidence type="ECO:0000256" key="5">
    <source>
        <dbReference type="ARBA" id="ARBA00023237"/>
    </source>
</evidence>
<dbReference type="GO" id="GO:0009279">
    <property type="term" value="C:cell outer membrane"/>
    <property type="evidence" value="ECO:0007669"/>
    <property type="project" value="UniProtKB-SubCell"/>
</dbReference>
<feature type="domain" description="SusD-like N-terminal" evidence="8">
    <location>
        <begin position="96"/>
        <end position="229"/>
    </location>
</feature>
<dbReference type="SUPFAM" id="SSF48452">
    <property type="entry name" value="TPR-like"/>
    <property type="match status" value="1"/>
</dbReference>
<dbReference type="STRING" id="926559.JoomaDRAFT_0385"/>
<evidence type="ECO:0000313" key="9">
    <source>
        <dbReference type="EMBL" id="EIJ37442.1"/>
    </source>
</evidence>
<dbReference type="HOGENOM" id="CLU_015553_1_4_10"/>
<evidence type="ECO:0000259" key="8">
    <source>
        <dbReference type="Pfam" id="PF14322"/>
    </source>
</evidence>
<feature type="domain" description="RagB/SusD" evidence="7">
    <location>
        <begin position="410"/>
        <end position="535"/>
    </location>
</feature>
<evidence type="ECO:0000313" key="10">
    <source>
        <dbReference type="Proteomes" id="UP000004690"/>
    </source>
</evidence>
<feature type="chain" id="PRO_5003668683" evidence="6">
    <location>
        <begin position="24"/>
        <end position="535"/>
    </location>
</feature>
<dbReference type="InterPro" id="IPR033985">
    <property type="entry name" value="SusD-like_N"/>
</dbReference>
<evidence type="ECO:0000256" key="6">
    <source>
        <dbReference type="SAM" id="SignalP"/>
    </source>
</evidence>
<dbReference type="AlphaFoldDB" id="I3C1E9"/>
<dbReference type="PROSITE" id="PS51257">
    <property type="entry name" value="PROKAR_LIPOPROTEIN"/>
    <property type="match status" value="1"/>
</dbReference>
<organism evidence="9 10">
    <name type="scientific">Galbibacter orientalis DSM 19592</name>
    <dbReference type="NCBI Taxonomy" id="926559"/>
    <lineage>
        <taxon>Bacteria</taxon>
        <taxon>Pseudomonadati</taxon>
        <taxon>Bacteroidota</taxon>
        <taxon>Flavobacteriia</taxon>
        <taxon>Flavobacteriales</taxon>
        <taxon>Flavobacteriaceae</taxon>
        <taxon>Galbibacter</taxon>
    </lineage>
</organism>
<comment type="similarity">
    <text evidence="2">Belongs to the SusD family.</text>
</comment>
<reference evidence="9 10" key="1">
    <citation type="submission" date="2012-02" db="EMBL/GenBank/DDBJ databases">
        <title>Improved High-Quality Draft genome of Joostella marina DSM 19592.</title>
        <authorList>
            <consortium name="US DOE Joint Genome Institute (JGI-PGF)"/>
            <person name="Lucas S."/>
            <person name="Copeland A."/>
            <person name="Lapidus A."/>
            <person name="Bruce D."/>
            <person name="Goodwin L."/>
            <person name="Pitluck S."/>
            <person name="Peters L."/>
            <person name="Chertkov O."/>
            <person name="Ovchinnikova G."/>
            <person name="Kyrpides N."/>
            <person name="Mavromatis K."/>
            <person name="Detter J.C."/>
            <person name="Han C."/>
            <person name="Land M."/>
            <person name="Hauser L."/>
            <person name="Markowitz V."/>
            <person name="Cheng J.-F."/>
            <person name="Hugenholtz P."/>
            <person name="Woyke T."/>
            <person name="Wu D."/>
            <person name="Tindall B."/>
            <person name="Brambilla E."/>
            <person name="Klenk H.-P."/>
            <person name="Eisen J.A."/>
        </authorList>
    </citation>
    <scope>NUCLEOTIDE SEQUENCE [LARGE SCALE GENOMIC DNA]</scope>
    <source>
        <strain evidence="9 10">DSM 19592</strain>
    </source>
</reference>
<comment type="subcellular location">
    <subcellularLocation>
        <location evidence="1">Cell outer membrane</location>
    </subcellularLocation>
</comment>
<proteinExistence type="inferred from homology"/>
<accession>I3C1E9</accession>
<evidence type="ECO:0000256" key="4">
    <source>
        <dbReference type="ARBA" id="ARBA00023136"/>
    </source>
</evidence>
<protein>
    <submittedName>
        <fullName evidence="9">RagB/SusD family protein</fullName>
    </submittedName>
</protein>
<dbReference type="InterPro" id="IPR011990">
    <property type="entry name" value="TPR-like_helical_dom_sf"/>
</dbReference>
<evidence type="ECO:0000256" key="3">
    <source>
        <dbReference type="ARBA" id="ARBA00022729"/>
    </source>
</evidence>
<dbReference type="RefSeq" id="WP_008616331.1">
    <property type="nucleotide sequence ID" value="NZ_JH651380.1"/>
</dbReference>
<name>I3C1E9_9FLAO</name>
<keyword evidence="5" id="KW-0998">Cell outer membrane</keyword>
<dbReference type="OrthoDB" id="5694214at2"/>
<sequence length="535" mass="60936">MKKYINKTLFLIGVLTLVFTSCSDSFLDEEVESSYTPESLNDELGFESAIIGLYQQMSTLYTRSSDQGWVGVWQVGTDIVWPTQPQGIEVPYYEYDLLTADDNAAYQTWNFAYNMIENANSIIYNVENPTGEALNIAEDDRKKISAEARFFRGYAYNLLATLYGGVPLVTDPLSEPKTDFVRAPIEDINALIEEDLMYASQNLPQIDNTPEESRVSRYAANQLFAEFYLRIGQAKKAEDQTNLIINSDRFDLVDERYGVKADQPGDPFADMFYKGNQRRSQGNSEAIWVLENENPSDVRGGSSGNPQQRRVWGAGYHNRNGMLPADSLGGRGIARIRLNNWVLYNLYDDTDMRNSKYNIHRRFTYNNPDFELYGEDVPYSGPDTLFIINPYTLKWGHFDPRDTFGFGMWKDFILMRLGETYLLKAEAQFRQGDLAGAATTINILRDRANAPTVSASDIDLDFILDERVRELLAEENRRITLMRTGTLVERANRLNNDAPSGMQIQGLTDKNLLFPIPLREIQLNKDGDLKQNPGY</sequence>
<dbReference type="Pfam" id="PF14322">
    <property type="entry name" value="SusD-like_3"/>
    <property type="match status" value="1"/>
</dbReference>
<dbReference type="Proteomes" id="UP000004690">
    <property type="component" value="Unassembled WGS sequence"/>
</dbReference>
<evidence type="ECO:0000256" key="1">
    <source>
        <dbReference type="ARBA" id="ARBA00004442"/>
    </source>
</evidence>
<gene>
    <name evidence="9" type="ORF">JoomaDRAFT_0385</name>
</gene>
<evidence type="ECO:0000259" key="7">
    <source>
        <dbReference type="Pfam" id="PF07980"/>
    </source>
</evidence>
<dbReference type="Gene3D" id="1.25.40.390">
    <property type="match status" value="1"/>
</dbReference>
<dbReference type="Pfam" id="PF07980">
    <property type="entry name" value="SusD_RagB"/>
    <property type="match status" value="1"/>
</dbReference>
<keyword evidence="3 6" id="KW-0732">Signal</keyword>
<evidence type="ECO:0000256" key="2">
    <source>
        <dbReference type="ARBA" id="ARBA00006275"/>
    </source>
</evidence>
<dbReference type="EMBL" id="JH651380">
    <property type="protein sequence ID" value="EIJ37442.1"/>
    <property type="molecule type" value="Genomic_DNA"/>
</dbReference>
<dbReference type="eggNOG" id="COG1395">
    <property type="taxonomic scope" value="Bacteria"/>
</dbReference>
<dbReference type="InterPro" id="IPR012944">
    <property type="entry name" value="SusD_RagB_dom"/>
</dbReference>
<keyword evidence="10" id="KW-1185">Reference proteome</keyword>
<feature type="signal peptide" evidence="6">
    <location>
        <begin position="1"/>
        <end position="23"/>
    </location>
</feature>